<dbReference type="GeneID" id="23463070"/>
<feature type="region of interest" description="Disordered" evidence="1">
    <location>
        <begin position="1"/>
        <end position="66"/>
    </location>
</feature>
<dbReference type="Proteomes" id="UP000202511">
    <property type="component" value="Segment"/>
</dbReference>
<accession>A0A0B5IZ68</accession>
<name>A0A0B5IZ68_9VIRU</name>
<evidence type="ECO:0000313" key="2">
    <source>
        <dbReference type="EMBL" id="AJF98153.1"/>
    </source>
</evidence>
<organism evidence="2 3">
    <name type="scientific">Pandoravirus inopinatum</name>
    <dbReference type="NCBI Taxonomy" id="1605721"/>
    <lineage>
        <taxon>Viruses</taxon>
        <taxon>Pandoravirus</taxon>
    </lineage>
</organism>
<reference evidence="2 3" key="1">
    <citation type="journal article" date="2015" name="Parasitol. Res.">
        <title>Viruses in close associations with free-living amoebae.</title>
        <authorList>
            <person name="Scheid P."/>
        </authorList>
    </citation>
    <scope>NUCLEOTIDE SEQUENCE [LARGE SCALE GENOMIC DNA]</scope>
    <source>
        <strain evidence="2">KlaHel</strain>
    </source>
</reference>
<sequence length="237" mass="25605">MDDPVLGRALRGSGSGAHRNDNNDGDAFGRCRAGNGNDENSGGAGARRHGATGQPPSSRAHQRGAVAAAVGRHRPRAGRCPHLAHPHALGVAQGPVHGRQRLRGPVSAGRCAVRVTVQPRPLRASARLMHATGPGLVPVAARLHRHAYRGVRSAGVVPVRPAVPPSRLLHPSRRLLHRRRWRLRCRLSRPTACWANSNNNKSRCRCQHGAQTLPARLEARVCPCHLCLWPPPRRPTT</sequence>
<dbReference type="KEGG" id="vg:23463070"/>
<evidence type="ECO:0000256" key="1">
    <source>
        <dbReference type="SAM" id="MobiDB-lite"/>
    </source>
</evidence>
<proteinExistence type="predicted"/>
<dbReference type="RefSeq" id="YP_009120388.1">
    <property type="nucleotide sequence ID" value="NC_026440.1"/>
</dbReference>
<protein>
    <submittedName>
        <fullName evidence="2">Uncharacterized protein</fullName>
    </submittedName>
</protein>
<dbReference type="EMBL" id="KP136319">
    <property type="protein sequence ID" value="AJF98153.1"/>
    <property type="molecule type" value="Genomic_DNA"/>
</dbReference>
<evidence type="ECO:0000313" key="3">
    <source>
        <dbReference type="Proteomes" id="UP000202511"/>
    </source>
</evidence>